<dbReference type="InterPro" id="IPR024925">
    <property type="entry name" value="Malonyl_CoA-ACP_transAc"/>
</dbReference>
<dbReference type="PIRSF" id="PIRSF000446">
    <property type="entry name" value="Mct"/>
    <property type="match status" value="1"/>
</dbReference>
<dbReference type="GO" id="GO:0004314">
    <property type="term" value="F:[acyl-carrier-protein] S-malonyltransferase activity"/>
    <property type="evidence" value="ECO:0007669"/>
    <property type="project" value="UniProtKB-EC"/>
</dbReference>
<dbReference type="InterPro" id="IPR016036">
    <property type="entry name" value="Malonyl_transacylase_ACP-bd"/>
</dbReference>
<evidence type="ECO:0000256" key="2">
    <source>
        <dbReference type="ARBA" id="ARBA00018953"/>
    </source>
</evidence>
<feature type="domain" description="Malonyl-CoA:ACP transacylase (MAT)" evidence="8">
    <location>
        <begin position="8"/>
        <end position="311"/>
    </location>
</feature>
<evidence type="ECO:0000256" key="6">
    <source>
        <dbReference type="PIRNR" id="PIRNR000446"/>
    </source>
</evidence>
<evidence type="ECO:0000313" key="9">
    <source>
        <dbReference type="EMBL" id="TIH06898.1"/>
    </source>
</evidence>
<dbReference type="OrthoDB" id="9808564at2"/>
<name>A0A4T1ZUE7_9PSED</name>
<feature type="active site" evidence="7">
    <location>
        <position position="93"/>
    </location>
</feature>
<evidence type="ECO:0000313" key="10">
    <source>
        <dbReference type="Proteomes" id="UP000307541"/>
    </source>
</evidence>
<evidence type="ECO:0000256" key="4">
    <source>
        <dbReference type="ARBA" id="ARBA00023315"/>
    </source>
</evidence>
<comment type="caution">
    <text evidence="9">The sequence shown here is derived from an EMBL/GenBank/DDBJ whole genome shotgun (WGS) entry which is preliminary data.</text>
</comment>
<dbReference type="SUPFAM" id="SSF55048">
    <property type="entry name" value="Probable ACP-binding domain of malonyl-CoA ACP transacylase"/>
    <property type="match status" value="1"/>
</dbReference>
<evidence type="ECO:0000256" key="7">
    <source>
        <dbReference type="PIRSR" id="PIRSR000446-1"/>
    </source>
</evidence>
<gene>
    <name evidence="9" type="primary">fabD</name>
    <name evidence="9" type="ORF">D8779_18890</name>
</gene>
<evidence type="ECO:0000259" key="8">
    <source>
        <dbReference type="SMART" id="SM00827"/>
    </source>
</evidence>
<dbReference type="FunFam" id="3.30.70.250:FF:000001">
    <property type="entry name" value="Malonyl CoA-acyl carrier protein transacylase"/>
    <property type="match status" value="1"/>
</dbReference>
<dbReference type="Gene3D" id="3.30.70.250">
    <property type="entry name" value="Malonyl-CoA ACP transacylase, ACP-binding"/>
    <property type="match status" value="1"/>
</dbReference>
<evidence type="ECO:0000256" key="1">
    <source>
        <dbReference type="ARBA" id="ARBA00013258"/>
    </source>
</evidence>
<evidence type="ECO:0000256" key="5">
    <source>
        <dbReference type="ARBA" id="ARBA00048462"/>
    </source>
</evidence>
<dbReference type="AlphaFoldDB" id="A0A4T1ZUE7"/>
<keyword evidence="4 6" id="KW-0012">Acyltransferase</keyword>
<comment type="similarity">
    <text evidence="6">Belongs to the fabD family.</text>
</comment>
<dbReference type="GO" id="GO:0006633">
    <property type="term" value="P:fatty acid biosynthetic process"/>
    <property type="evidence" value="ECO:0007669"/>
    <property type="project" value="TreeGrafter"/>
</dbReference>
<dbReference type="InterPro" id="IPR001227">
    <property type="entry name" value="Ac_transferase_dom_sf"/>
</dbReference>
<dbReference type="NCBIfam" id="TIGR00128">
    <property type="entry name" value="fabD"/>
    <property type="match status" value="1"/>
</dbReference>
<protein>
    <recommendedName>
        <fullName evidence="2 6">Malonyl CoA-acyl carrier protein transacylase</fullName>
        <ecNumber evidence="1 6">2.3.1.39</ecNumber>
    </recommendedName>
</protein>
<dbReference type="EMBL" id="RFLV01000005">
    <property type="protein sequence ID" value="TIH06898.1"/>
    <property type="molecule type" value="Genomic_DNA"/>
</dbReference>
<dbReference type="Proteomes" id="UP000307541">
    <property type="component" value="Unassembled WGS sequence"/>
</dbReference>
<dbReference type="EC" id="2.3.1.39" evidence="1 6"/>
<dbReference type="GO" id="GO:0005829">
    <property type="term" value="C:cytosol"/>
    <property type="evidence" value="ECO:0007669"/>
    <property type="project" value="TreeGrafter"/>
</dbReference>
<dbReference type="Gene3D" id="3.40.366.10">
    <property type="entry name" value="Malonyl-Coenzyme A Acyl Carrier Protein, domain 2"/>
    <property type="match status" value="1"/>
</dbReference>
<keyword evidence="10" id="KW-1185">Reference proteome</keyword>
<sequence>MSASLAFVFPGQGSQSLAMLAEHGAQRSLILDTFAEASEALGYDLWALTQQGPEEQLNQTDKTQPAILTASVALWRAWLAETSARPAFVAGHSLGEYSALVAAGSLSLAAAAKLVEHRGQLMQQAVPAGQGGMAAILGLEDADVLAACAEAAQGEVVSAVNFNAPGQVVIAGGAAAVERAIEVCKARGAKRAMPLPVSVPSHCALMRPAAERFAEAVAAIDWQTPRIALVQNVSAAVVTDLDALKRDLLAQLYSPVRWVESIVCLSTQGVTDLVECGPGKVLSGLNKRCVKGINIHNLETPDAFAAASAALV</sequence>
<dbReference type="InterPro" id="IPR016035">
    <property type="entry name" value="Acyl_Trfase/lysoPLipase"/>
</dbReference>
<dbReference type="InterPro" id="IPR014043">
    <property type="entry name" value="Acyl_transferase_dom"/>
</dbReference>
<dbReference type="PANTHER" id="PTHR42681">
    <property type="entry name" value="MALONYL-COA-ACYL CARRIER PROTEIN TRANSACYLASE, MITOCHONDRIAL"/>
    <property type="match status" value="1"/>
</dbReference>
<organism evidence="9 10">
    <name type="scientific">Pseudomonas leptonychotis</name>
    <dbReference type="NCBI Taxonomy" id="2448482"/>
    <lineage>
        <taxon>Bacteria</taxon>
        <taxon>Pseudomonadati</taxon>
        <taxon>Pseudomonadota</taxon>
        <taxon>Gammaproteobacteria</taxon>
        <taxon>Pseudomonadales</taxon>
        <taxon>Pseudomonadaceae</taxon>
        <taxon>Pseudomonas</taxon>
    </lineage>
</organism>
<dbReference type="RefSeq" id="WP_136666044.1">
    <property type="nucleotide sequence ID" value="NZ_RFLV01000005.1"/>
</dbReference>
<dbReference type="InterPro" id="IPR004410">
    <property type="entry name" value="Malonyl_CoA-ACP_transAc_FabD"/>
</dbReference>
<dbReference type="Pfam" id="PF00698">
    <property type="entry name" value="Acyl_transf_1"/>
    <property type="match status" value="1"/>
</dbReference>
<reference evidence="9 10" key="1">
    <citation type="submission" date="2018-10" db="EMBL/GenBank/DDBJ databases">
        <title>Pseudomonas leptonychotis sp. nov., isolated from Weddell seals in Antarctica.</title>
        <authorList>
            <person name="Novakova D."/>
            <person name="Svec P."/>
            <person name="Kralova S."/>
            <person name="Kristofova L."/>
            <person name="Zeman M."/>
            <person name="Pantucek R."/>
            <person name="Maslanova I."/>
            <person name="Sedlacek I."/>
        </authorList>
    </citation>
    <scope>NUCLEOTIDE SEQUENCE [LARGE SCALE GENOMIC DNA]</scope>
    <source>
        <strain evidence="9 10">CCM 8849</strain>
    </source>
</reference>
<dbReference type="InterPro" id="IPR050858">
    <property type="entry name" value="Mal-CoA-ACP_Trans/PKS_FabD"/>
</dbReference>
<keyword evidence="3 6" id="KW-0808">Transferase</keyword>
<comment type="catalytic activity">
    <reaction evidence="5 6">
        <text>holo-[ACP] + malonyl-CoA = malonyl-[ACP] + CoA</text>
        <dbReference type="Rhea" id="RHEA:41792"/>
        <dbReference type="Rhea" id="RHEA-COMP:9623"/>
        <dbReference type="Rhea" id="RHEA-COMP:9685"/>
        <dbReference type="ChEBI" id="CHEBI:57287"/>
        <dbReference type="ChEBI" id="CHEBI:57384"/>
        <dbReference type="ChEBI" id="CHEBI:64479"/>
        <dbReference type="ChEBI" id="CHEBI:78449"/>
        <dbReference type="EC" id="2.3.1.39"/>
    </reaction>
</comment>
<accession>A0A4T1ZUE7</accession>
<feature type="active site" evidence="7">
    <location>
        <position position="202"/>
    </location>
</feature>
<dbReference type="SMART" id="SM00827">
    <property type="entry name" value="PKS_AT"/>
    <property type="match status" value="1"/>
</dbReference>
<evidence type="ECO:0000256" key="3">
    <source>
        <dbReference type="ARBA" id="ARBA00022679"/>
    </source>
</evidence>
<proteinExistence type="inferred from homology"/>
<dbReference type="PANTHER" id="PTHR42681:SF1">
    <property type="entry name" value="MALONYL-COA-ACYL CARRIER PROTEIN TRANSACYLASE, MITOCHONDRIAL"/>
    <property type="match status" value="1"/>
</dbReference>
<dbReference type="SUPFAM" id="SSF52151">
    <property type="entry name" value="FabD/lysophospholipase-like"/>
    <property type="match status" value="1"/>
</dbReference>